<feature type="region of interest" description="Disordered" evidence="1">
    <location>
        <begin position="1"/>
        <end position="24"/>
    </location>
</feature>
<dbReference type="EMBL" id="CZAY01000001">
    <property type="protein sequence ID" value="CUO92975.1"/>
    <property type="molecule type" value="Genomic_DNA"/>
</dbReference>
<dbReference type="EMBL" id="QRHW01000007">
    <property type="protein sequence ID" value="RHG09502.1"/>
    <property type="molecule type" value="Genomic_DNA"/>
</dbReference>
<evidence type="ECO:0000313" key="9">
    <source>
        <dbReference type="Proteomes" id="UP000261285"/>
    </source>
</evidence>
<feature type="transmembrane region" description="Helical" evidence="2">
    <location>
        <begin position="28"/>
        <end position="53"/>
    </location>
</feature>
<evidence type="ECO:0000313" key="6">
    <source>
        <dbReference type="EMBL" id="RHG26910.1"/>
    </source>
</evidence>
<evidence type="ECO:0000256" key="1">
    <source>
        <dbReference type="SAM" id="MobiDB-lite"/>
    </source>
</evidence>
<evidence type="ECO:0000313" key="12">
    <source>
        <dbReference type="Proteomes" id="UP000398619"/>
    </source>
</evidence>
<name>A0A174J726_9FIRM</name>
<dbReference type="RefSeq" id="WP_028086717.1">
    <property type="nucleotide sequence ID" value="NZ_AP031429.1"/>
</dbReference>
<organism evidence="3 8">
    <name type="scientific">Dorea longicatena</name>
    <dbReference type="NCBI Taxonomy" id="88431"/>
    <lineage>
        <taxon>Bacteria</taxon>
        <taxon>Bacillati</taxon>
        <taxon>Bacillota</taxon>
        <taxon>Clostridia</taxon>
        <taxon>Lachnospirales</taxon>
        <taxon>Lachnospiraceae</taxon>
        <taxon>Dorea</taxon>
    </lineage>
</organism>
<evidence type="ECO:0000313" key="5">
    <source>
        <dbReference type="EMBL" id="RHG09502.1"/>
    </source>
</evidence>
<keyword evidence="10" id="KW-1185">Reference proteome</keyword>
<dbReference type="Proteomes" id="UP000261285">
    <property type="component" value="Unassembled WGS sequence"/>
</dbReference>
<keyword evidence="2" id="KW-0812">Transmembrane</keyword>
<dbReference type="Proteomes" id="UP000284095">
    <property type="component" value="Unassembled WGS sequence"/>
</dbReference>
<evidence type="ECO:0000313" key="7">
    <source>
        <dbReference type="EMBL" id="VUX10054.1"/>
    </source>
</evidence>
<dbReference type="GeneID" id="96227322"/>
<dbReference type="EMBL" id="QSVN01000007">
    <property type="protein sequence ID" value="RGO32373.1"/>
    <property type="molecule type" value="Genomic_DNA"/>
</dbReference>
<dbReference type="EMBL" id="CABHNM010000038">
    <property type="protein sequence ID" value="VUX10054.1"/>
    <property type="molecule type" value="Genomic_DNA"/>
</dbReference>
<dbReference type="Proteomes" id="UP000284112">
    <property type="component" value="Unassembled WGS sequence"/>
</dbReference>
<evidence type="ECO:0000313" key="10">
    <source>
        <dbReference type="Proteomes" id="UP000284095"/>
    </source>
</evidence>
<proteinExistence type="predicted"/>
<evidence type="ECO:0000313" key="11">
    <source>
        <dbReference type="Proteomes" id="UP000284112"/>
    </source>
</evidence>
<evidence type="ECO:0000313" key="3">
    <source>
        <dbReference type="EMBL" id="CUO92975.1"/>
    </source>
</evidence>
<dbReference type="OrthoDB" id="1767071at2"/>
<reference evidence="9 10" key="2">
    <citation type="submission" date="2018-08" db="EMBL/GenBank/DDBJ databases">
        <title>A genome reference for cultivated species of the human gut microbiota.</title>
        <authorList>
            <person name="Zou Y."/>
            <person name="Xue W."/>
            <person name="Luo G."/>
        </authorList>
    </citation>
    <scope>NUCLEOTIDE SEQUENCE [LARGE SCALE GENOMIC DNA]</scope>
    <source>
        <strain evidence="6 10">AM22-22</strain>
        <strain evidence="5 11">AM23-13</strain>
        <strain evidence="4 9">OM02-16</strain>
    </source>
</reference>
<evidence type="ECO:0000313" key="4">
    <source>
        <dbReference type="EMBL" id="RGO32373.1"/>
    </source>
</evidence>
<reference evidence="7 12" key="3">
    <citation type="submission" date="2019-07" db="EMBL/GenBank/DDBJ databases">
        <authorList>
            <person name="Hibberd C M."/>
            <person name="Gehrig L. J."/>
            <person name="Chang H.-W."/>
            <person name="Venkatesh S."/>
        </authorList>
    </citation>
    <scope>NUCLEOTIDE SEQUENCE [LARGE SCALE GENOMIC DNA]</scope>
    <source>
        <strain evidence="7">Dorea_longicatena_SSTS_Bg7063</strain>
    </source>
</reference>
<dbReference type="Proteomes" id="UP000398619">
    <property type="component" value="Unassembled WGS sequence"/>
</dbReference>
<keyword evidence="2" id="KW-1133">Transmembrane helix</keyword>
<gene>
    <name evidence="7" type="ORF">DLSSTS7063_01702</name>
    <name evidence="6" type="ORF">DW265_04995</name>
    <name evidence="5" type="ORF">DW641_05975</name>
    <name evidence="4" type="ORF">DXB16_08125</name>
    <name evidence="3" type="ORF">ERS852526_00006</name>
</gene>
<dbReference type="Proteomes" id="UP000095485">
    <property type="component" value="Unassembled WGS sequence"/>
</dbReference>
<keyword evidence="2" id="KW-0472">Membrane</keyword>
<sequence length="84" mass="9323">MSQAKVDKYKEAKKNRKKQMKKEKIQSYLRRGVACIVAAALIGMAGFSIYNIYESKQPKQEVTVDYSAIASLSQSLSDNGTSAE</sequence>
<dbReference type="EMBL" id="QRIC01000008">
    <property type="protein sequence ID" value="RHG26910.1"/>
    <property type="molecule type" value="Genomic_DNA"/>
</dbReference>
<accession>A0A174J726</accession>
<reference evidence="3 8" key="1">
    <citation type="submission" date="2015-09" db="EMBL/GenBank/DDBJ databases">
        <authorList>
            <consortium name="Pathogen Informatics"/>
        </authorList>
    </citation>
    <scope>NUCLEOTIDE SEQUENCE [LARGE SCALE GENOMIC DNA]</scope>
    <source>
        <strain evidence="3 8">2789STDY5834914</strain>
    </source>
</reference>
<feature type="compositionally biased region" description="Basic and acidic residues" evidence="1">
    <location>
        <begin position="1"/>
        <end position="12"/>
    </location>
</feature>
<evidence type="ECO:0000256" key="2">
    <source>
        <dbReference type="SAM" id="Phobius"/>
    </source>
</evidence>
<evidence type="ECO:0000313" key="8">
    <source>
        <dbReference type="Proteomes" id="UP000095485"/>
    </source>
</evidence>
<protein>
    <submittedName>
        <fullName evidence="3">Uncharacterized protein</fullName>
    </submittedName>
</protein>
<dbReference type="AlphaFoldDB" id="A0A174J726"/>